<dbReference type="EMBL" id="SLWF01000040">
    <property type="protein sequence ID" value="TCN78416.1"/>
    <property type="molecule type" value="Genomic_DNA"/>
</dbReference>
<evidence type="ECO:0000256" key="3">
    <source>
        <dbReference type="ARBA" id="ARBA00022748"/>
    </source>
</evidence>
<dbReference type="InterPro" id="IPR056412">
    <property type="entry name" value="Ig_CycH"/>
</dbReference>
<feature type="transmembrane region" description="Helical" evidence="6">
    <location>
        <begin position="99"/>
        <end position="118"/>
    </location>
</feature>
<evidence type="ECO:0000313" key="9">
    <source>
        <dbReference type="EMBL" id="TCN78416.1"/>
    </source>
</evidence>
<proteinExistence type="predicted"/>
<evidence type="ECO:0000256" key="4">
    <source>
        <dbReference type="ARBA" id="ARBA00022803"/>
    </source>
</evidence>
<feature type="domain" description="Cytochrome c-type biogenesis protein H Ig-like" evidence="7">
    <location>
        <begin position="321"/>
        <end position="421"/>
    </location>
</feature>
<gene>
    <name evidence="9" type="ORF">EDC91_1405</name>
</gene>
<feature type="transmembrane region" description="Helical" evidence="6">
    <location>
        <begin position="6"/>
        <end position="24"/>
    </location>
</feature>
<dbReference type="RefSeq" id="WP_133040410.1">
    <property type="nucleotide sequence ID" value="NZ_SLWF01000040.1"/>
</dbReference>
<keyword evidence="6" id="KW-1133">Transmembrane helix</keyword>
<dbReference type="GO" id="GO:0017004">
    <property type="term" value="P:cytochrome complex assembly"/>
    <property type="evidence" value="ECO:0007669"/>
    <property type="project" value="UniProtKB-KW"/>
</dbReference>
<sequence length="430" mass="46695">MTTFWIFIAIVVLISLALIWIPHFRQKKLLEAGETEVRKKTNLELFNERLATLEKEHSEGLLDEQEFDSLKKELEISLLQDMKQAKDETLEVSTKPRGLLWPSLMSVAVLGLAGYAYYHLGAYQEVETVKASPANPHAGMTPEQLMAKRVEMLEAAVQSQPDDSQAWFSLGHAYISAGEYDKAVQAFDKVMDLVGVHAELLGPKATALYYKAGQQMIPIVQSLIDQSLKLDPKDPSTLLLVGMNAFYTADYQKAIDSWQIILDSDRNDVDRAALIDAVNTAKMRMQGDTTAMPNDATHNKLKQEQPAENTAATQSASAGKVTVQVSVAPELAAKVSSTDMVFVFARPTEGPSVPVAATKVSAKALPVTVTLDDSTNMGGNVKLSDTKAVEIIAVLSKHGNVKPQTGDLQGKIASVDVGGNGSLVLDTEVK</sequence>
<feature type="repeat" description="TPR" evidence="5">
    <location>
        <begin position="164"/>
        <end position="197"/>
    </location>
</feature>
<dbReference type="GO" id="GO:0005886">
    <property type="term" value="C:plasma membrane"/>
    <property type="evidence" value="ECO:0007669"/>
    <property type="project" value="TreeGrafter"/>
</dbReference>
<evidence type="ECO:0000259" key="8">
    <source>
        <dbReference type="Pfam" id="PF23914"/>
    </source>
</evidence>
<accession>A0A4R2F5D9</accession>
<comment type="subcellular location">
    <subcellularLocation>
        <location evidence="1">Cell envelope</location>
    </subcellularLocation>
</comment>
<dbReference type="GO" id="GO:0030313">
    <property type="term" value="C:cell envelope"/>
    <property type="evidence" value="ECO:0007669"/>
    <property type="project" value="UniProtKB-SubCell"/>
</dbReference>
<dbReference type="AlphaFoldDB" id="A0A4R2F5D9"/>
<dbReference type="PROSITE" id="PS50005">
    <property type="entry name" value="TPR"/>
    <property type="match status" value="1"/>
</dbReference>
<protein>
    <submittedName>
        <fullName evidence="9">Cytochrome c-type biogenesis protein CcmH</fullName>
    </submittedName>
</protein>
<dbReference type="InterPro" id="IPR017560">
    <property type="entry name" value="Cyt_c_biogenesis_CcmI"/>
</dbReference>
<evidence type="ECO:0000256" key="1">
    <source>
        <dbReference type="ARBA" id="ARBA00004196"/>
    </source>
</evidence>
<dbReference type="NCBIfam" id="TIGR03142">
    <property type="entry name" value="cytochro_ccmI"/>
    <property type="match status" value="1"/>
</dbReference>
<keyword evidence="3" id="KW-0201">Cytochrome c-type biogenesis</keyword>
<dbReference type="OrthoDB" id="9776053at2"/>
<organism evidence="9 10">
    <name type="scientific">Shewanella fodinae</name>
    <dbReference type="NCBI Taxonomy" id="552357"/>
    <lineage>
        <taxon>Bacteria</taxon>
        <taxon>Pseudomonadati</taxon>
        <taxon>Pseudomonadota</taxon>
        <taxon>Gammaproteobacteria</taxon>
        <taxon>Alteromonadales</taxon>
        <taxon>Shewanellaceae</taxon>
        <taxon>Shewanella</taxon>
    </lineage>
</organism>
<evidence type="ECO:0000256" key="6">
    <source>
        <dbReference type="SAM" id="Phobius"/>
    </source>
</evidence>
<name>A0A4R2F5D9_9GAMM</name>
<dbReference type="InterPro" id="IPR056413">
    <property type="entry name" value="TPR_CcmH_CycH"/>
</dbReference>
<feature type="domain" description="Cytochrome c-type biogenesis protein H TPR" evidence="8">
    <location>
        <begin position="153"/>
        <end position="263"/>
    </location>
</feature>
<comment type="caution">
    <text evidence="9">The sequence shown here is derived from an EMBL/GenBank/DDBJ whole genome shotgun (WGS) entry which is preliminary data.</text>
</comment>
<keyword evidence="6" id="KW-0472">Membrane</keyword>
<dbReference type="Proteomes" id="UP000294832">
    <property type="component" value="Unassembled WGS sequence"/>
</dbReference>
<dbReference type="SMART" id="SM00028">
    <property type="entry name" value="TPR"/>
    <property type="match status" value="2"/>
</dbReference>
<keyword evidence="4 5" id="KW-0802">TPR repeat</keyword>
<dbReference type="PROSITE" id="PS50293">
    <property type="entry name" value="TPR_REGION"/>
    <property type="match status" value="1"/>
</dbReference>
<dbReference type="InterPro" id="IPR019734">
    <property type="entry name" value="TPR_rpt"/>
</dbReference>
<reference evidence="9 10" key="1">
    <citation type="submission" date="2019-03" db="EMBL/GenBank/DDBJ databases">
        <title>Freshwater and sediment microbial communities from various areas in North America, analyzing microbe dynamics in response to fracking.</title>
        <authorList>
            <person name="Lamendella R."/>
        </authorList>
    </citation>
    <scope>NUCLEOTIDE SEQUENCE [LARGE SCALE GENOMIC DNA]</scope>
    <source>
        <strain evidence="9 10">74A</strain>
    </source>
</reference>
<dbReference type="Pfam" id="PF23892">
    <property type="entry name" value="Ig_CycH"/>
    <property type="match status" value="1"/>
</dbReference>
<keyword evidence="10" id="KW-1185">Reference proteome</keyword>
<evidence type="ECO:0000256" key="5">
    <source>
        <dbReference type="PROSITE-ProRule" id="PRU00339"/>
    </source>
</evidence>
<dbReference type="PANTHER" id="PTHR47870:SF4">
    <property type="entry name" value="CYTOCHROME C-TYPE BIOGENESIS PROTEIN CYCH"/>
    <property type="match status" value="1"/>
</dbReference>
<evidence type="ECO:0000259" key="7">
    <source>
        <dbReference type="Pfam" id="PF23892"/>
    </source>
</evidence>
<dbReference type="SUPFAM" id="SSF48452">
    <property type="entry name" value="TPR-like"/>
    <property type="match status" value="1"/>
</dbReference>
<dbReference type="PANTHER" id="PTHR47870">
    <property type="entry name" value="CYTOCHROME C-TYPE BIOGENESIS PROTEIN CCMH"/>
    <property type="match status" value="1"/>
</dbReference>
<keyword evidence="6" id="KW-0812">Transmembrane</keyword>
<dbReference type="InterPro" id="IPR051263">
    <property type="entry name" value="C-type_cytochrome_biogenesis"/>
</dbReference>
<dbReference type="Pfam" id="PF23914">
    <property type="entry name" value="TPR_CcmH_CycH"/>
    <property type="match status" value="1"/>
</dbReference>
<keyword evidence="2" id="KW-0677">Repeat</keyword>
<evidence type="ECO:0000313" key="10">
    <source>
        <dbReference type="Proteomes" id="UP000294832"/>
    </source>
</evidence>
<evidence type="ECO:0000256" key="2">
    <source>
        <dbReference type="ARBA" id="ARBA00022737"/>
    </source>
</evidence>
<dbReference type="Gene3D" id="1.25.40.10">
    <property type="entry name" value="Tetratricopeptide repeat domain"/>
    <property type="match status" value="1"/>
</dbReference>
<dbReference type="InterPro" id="IPR011990">
    <property type="entry name" value="TPR-like_helical_dom_sf"/>
</dbReference>